<organism evidence="6 7">
    <name type="scientific">Phycomyces blakesleeanus</name>
    <dbReference type="NCBI Taxonomy" id="4837"/>
    <lineage>
        <taxon>Eukaryota</taxon>
        <taxon>Fungi</taxon>
        <taxon>Fungi incertae sedis</taxon>
        <taxon>Mucoromycota</taxon>
        <taxon>Mucoromycotina</taxon>
        <taxon>Mucoromycetes</taxon>
        <taxon>Mucorales</taxon>
        <taxon>Phycomycetaceae</taxon>
        <taxon>Phycomyces</taxon>
    </lineage>
</organism>
<accession>A0ABR3B9L6</accession>
<dbReference type="EMBL" id="JBCLYO010000002">
    <property type="protein sequence ID" value="KAL0092713.1"/>
    <property type="molecule type" value="Genomic_DNA"/>
</dbReference>
<evidence type="ECO:0000313" key="7">
    <source>
        <dbReference type="Proteomes" id="UP001448207"/>
    </source>
</evidence>
<comment type="caution">
    <text evidence="6">The sequence shown here is derived from an EMBL/GenBank/DDBJ whole genome shotgun (WGS) entry which is preliminary data.</text>
</comment>
<dbReference type="Proteomes" id="UP001448207">
    <property type="component" value="Unassembled WGS sequence"/>
</dbReference>
<name>A0ABR3B9L6_PHYBL</name>
<dbReference type="PIRSF" id="PIRSF006698">
    <property type="entry name" value="Septin"/>
    <property type="match status" value="1"/>
</dbReference>
<evidence type="ECO:0000256" key="4">
    <source>
        <dbReference type="SAM" id="MobiDB-lite"/>
    </source>
</evidence>
<dbReference type="PANTHER" id="PTHR18884">
    <property type="entry name" value="SEPTIN"/>
    <property type="match status" value="1"/>
</dbReference>
<keyword evidence="2 3" id="KW-0342">GTP-binding</keyword>
<gene>
    <name evidence="6" type="ORF">J3Q64DRAFT_1672812</name>
</gene>
<proteinExistence type="inferred from homology"/>
<reference evidence="6 7" key="1">
    <citation type="submission" date="2024-04" db="EMBL/GenBank/DDBJ databases">
        <title>Symmetric and asymmetric DNA N6-adenine methylation regulates different biological responses in Mucorales.</title>
        <authorList>
            <consortium name="Lawrence Berkeley National Laboratory"/>
            <person name="Lax C."/>
            <person name="Mondo S.J."/>
            <person name="Osorio-Concepcion M."/>
            <person name="Muszewska A."/>
            <person name="Corrochano-Luque M."/>
            <person name="Gutierrez G."/>
            <person name="Riley R."/>
            <person name="Lipzen A."/>
            <person name="Guo J."/>
            <person name="Hundley H."/>
            <person name="Amirebrahimi M."/>
            <person name="Ng V."/>
            <person name="Lorenzo-Gutierrez D."/>
            <person name="Binder U."/>
            <person name="Yang J."/>
            <person name="Song Y."/>
            <person name="Canovas D."/>
            <person name="Navarro E."/>
            <person name="Freitag M."/>
            <person name="Gabaldon T."/>
            <person name="Grigoriev I.V."/>
            <person name="Corrochano L.M."/>
            <person name="Nicolas F.E."/>
            <person name="Garre V."/>
        </authorList>
    </citation>
    <scope>NUCLEOTIDE SEQUENCE [LARGE SCALE GENOMIC DNA]</scope>
    <source>
        <strain evidence="6 7">L51</strain>
    </source>
</reference>
<evidence type="ECO:0000259" key="5">
    <source>
        <dbReference type="PROSITE" id="PS51719"/>
    </source>
</evidence>
<keyword evidence="7" id="KW-1185">Reference proteome</keyword>
<evidence type="ECO:0000313" key="6">
    <source>
        <dbReference type="EMBL" id="KAL0092713.1"/>
    </source>
</evidence>
<dbReference type="InterPro" id="IPR030379">
    <property type="entry name" value="G_SEPTIN_dom"/>
</dbReference>
<protein>
    <submittedName>
        <fullName evidence="6">Septin-domain-containing protein</fullName>
    </submittedName>
</protein>
<evidence type="ECO:0000256" key="2">
    <source>
        <dbReference type="ARBA" id="ARBA00023134"/>
    </source>
</evidence>
<dbReference type="Pfam" id="PF00735">
    <property type="entry name" value="Septin"/>
    <property type="match status" value="2"/>
</dbReference>
<dbReference type="SUPFAM" id="SSF52540">
    <property type="entry name" value="P-loop containing nucleoside triphosphate hydrolases"/>
    <property type="match status" value="1"/>
</dbReference>
<feature type="compositionally biased region" description="Acidic residues" evidence="4">
    <location>
        <begin position="195"/>
        <end position="213"/>
    </location>
</feature>
<evidence type="ECO:0000256" key="3">
    <source>
        <dbReference type="RuleBase" id="RU004560"/>
    </source>
</evidence>
<feature type="region of interest" description="Disordered" evidence="4">
    <location>
        <begin position="190"/>
        <end position="215"/>
    </location>
</feature>
<comment type="similarity">
    <text evidence="3">Belongs to the TRAFAC class TrmE-Era-EngA-EngB-Septin-like GTPase superfamily. Septin GTPase family.</text>
</comment>
<feature type="domain" description="Septin-type G" evidence="5">
    <location>
        <begin position="9"/>
        <end position="329"/>
    </location>
</feature>
<dbReference type="InterPro" id="IPR027417">
    <property type="entry name" value="P-loop_NTPase"/>
</dbReference>
<dbReference type="InterPro" id="IPR016491">
    <property type="entry name" value="Septin"/>
</dbReference>
<dbReference type="PROSITE" id="PS51719">
    <property type="entry name" value="G_SEPTIN"/>
    <property type="match status" value="1"/>
</dbReference>
<evidence type="ECO:0000256" key="1">
    <source>
        <dbReference type="ARBA" id="ARBA00022741"/>
    </source>
</evidence>
<sequence length="356" mass="40392">MSPRPKKNIPAQFNVMVVGFAGVGKTAFLRTFLEALQHLHGASPETDDEITALQPTKLPSTVSVNIDSGGERLTLRLIDTPGLSTGYQMDKELQDILGYIEHQFDLTLTEESKVKRNPKAVDSQIHACLYFIDPSKTKLDEHDVRIITRLSNRVNVIPVIGKADTLTAAQRRRLKPAILQSIYNEATKIPLYGIPEDEEEDEEDEEDEDDSEEEAKIKKNATSLAAFLEQFDYDQEEEETQCVLDYLHQIPFGVIAYEEDPETGKPLETQNSAIKIGRDYGWGVIDCLSDKDSDLYSLMEVLLHTHRDILKSETIERYYEQYRTEKLLVRRATRIKGIEKELIGGNPIPEPRTNTV</sequence>
<keyword evidence="1 3" id="KW-0547">Nucleotide-binding</keyword>
<dbReference type="Gene3D" id="3.40.50.300">
    <property type="entry name" value="P-loop containing nucleotide triphosphate hydrolases"/>
    <property type="match status" value="1"/>
</dbReference>